<dbReference type="GO" id="GO:0000707">
    <property type="term" value="P:meiotic DNA recombinase assembly"/>
    <property type="evidence" value="ECO:0007669"/>
    <property type="project" value="TreeGrafter"/>
</dbReference>
<dbReference type="PANTHER" id="PTHR46239:SF1">
    <property type="entry name" value="DNA REPAIR PROTEIN RAD51 HOMOLOG 3"/>
    <property type="match status" value="1"/>
</dbReference>
<protein>
    <recommendedName>
        <fullName evidence="7">DNA repair protein RAD51 homolog 3</fullName>
    </recommendedName>
</protein>
<evidence type="ECO:0000256" key="5">
    <source>
        <dbReference type="ARBA" id="ARBA00023204"/>
    </source>
</evidence>
<dbReference type="InterPro" id="IPR016467">
    <property type="entry name" value="DNA_recomb/repair_RecA-like"/>
</dbReference>
<name>A0A340TBH0_9DIPT</name>
<dbReference type="SUPFAM" id="SSF52540">
    <property type="entry name" value="P-loop containing nucleoside triphosphate hydrolases"/>
    <property type="match status" value="1"/>
</dbReference>
<evidence type="ECO:0000256" key="6">
    <source>
        <dbReference type="ARBA" id="ARBA00023242"/>
    </source>
</evidence>
<dbReference type="InterPro" id="IPR020588">
    <property type="entry name" value="RecA_ATP-bd"/>
</dbReference>
<keyword evidence="10" id="KW-1185">Reference proteome</keyword>
<dbReference type="GO" id="GO:0008821">
    <property type="term" value="F:crossover junction DNA endonuclease activity"/>
    <property type="evidence" value="ECO:0007669"/>
    <property type="project" value="TreeGrafter"/>
</dbReference>
<dbReference type="PANTHER" id="PTHR46239">
    <property type="entry name" value="DNA REPAIR PROTEIN RAD51 HOMOLOG 3 RAD51C"/>
    <property type="match status" value="1"/>
</dbReference>
<accession>A0A340TBH0</accession>
<dbReference type="Gene3D" id="3.40.50.300">
    <property type="entry name" value="P-loop containing nucleotide triphosphate hydrolases"/>
    <property type="match status" value="1"/>
</dbReference>
<dbReference type="FunFam" id="3.40.50.300:FF:002382">
    <property type="entry name" value="DNA repair protein RAD51C, putative"/>
    <property type="match status" value="1"/>
</dbReference>
<dbReference type="GO" id="GO:0005524">
    <property type="term" value="F:ATP binding"/>
    <property type="evidence" value="ECO:0007669"/>
    <property type="project" value="UniProtKB-KW"/>
</dbReference>
<feature type="domain" description="RecA family profile 1" evidence="8">
    <location>
        <begin position="15"/>
        <end position="204"/>
    </location>
</feature>
<evidence type="ECO:0000256" key="7">
    <source>
        <dbReference type="ARBA" id="ARBA00040674"/>
    </source>
</evidence>
<organism evidence="9 10">
    <name type="scientific">Anopheles minimus</name>
    <dbReference type="NCBI Taxonomy" id="112268"/>
    <lineage>
        <taxon>Eukaryota</taxon>
        <taxon>Metazoa</taxon>
        <taxon>Ecdysozoa</taxon>
        <taxon>Arthropoda</taxon>
        <taxon>Hexapoda</taxon>
        <taxon>Insecta</taxon>
        <taxon>Pterygota</taxon>
        <taxon>Neoptera</taxon>
        <taxon>Endopterygota</taxon>
        <taxon>Diptera</taxon>
        <taxon>Nematocera</taxon>
        <taxon>Culicoidea</taxon>
        <taxon>Culicidae</taxon>
        <taxon>Anophelinae</taxon>
        <taxon>Anopheles</taxon>
    </lineage>
</organism>
<dbReference type="PIRSF" id="PIRSF005856">
    <property type="entry name" value="Rad51"/>
    <property type="match status" value="1"/>
</dbReference>
<dbReference type="GO" id="GO:0007131">
    <property type="term" value="P:reciprocal meiotic recombination"/>
    <property type="evidence" value="ECO:0007669"/>
    <property type="project" value="TreeGrafter"/>
</dbReference>
<dbReference type="GO" id="GO:0005657">
    <property type="term" value="C:replication fork"/>
    <property type="evidence" value="ECO:0007669"/>
    <property type="project" value="TreeGrafter"/>
</dbReference>
<evidence type="ECO:0000313" key="10">
    <source>
        <dbReference type="Proteomes" id="UP000075920"/>
    </source>
</evidence>
<dbReference type="SMART" id="SM00382">
    <property type="entry name" value="AAA"/>
    <property type="match status" value="1"/>
</dbReference>
<comment type="subcellular location">
    <subcellularLocation>
        <location evidence="1">Nucleus</location>
    </subcellularLocation>
</comment>
<dbReference type="Proteomes" id="UP000075920">
    <property type="component" value="Unassembled WGS sequence"/>
</dbReference>
<dbReference type="InterPro" id="IPR003593">
    <property type="entry name" value="AAA+_ATPase"/>
</dbReference>
<dbReference type="PROSITE" id="PS50162">
    <property type="entry name" value="RECA_2"/>
    <property type="match status" value="1"/>
</dbReference>
<dbReference type="InterPro" id="IPR013632">
    <property type="entry name" value="Rad51_C"/>
</dbReference>
<proteinExistence type="predicted"/>
<reference evidence="10" key="1">
    <citation type="submission" date="2013-03" db="EMBL/GenBank/DDBJ databases">
        <title>The Genome Sequence of Anopheles minimus MINIMUS1.</title>
        <authorList>
            <consortium name="The Broad Institute Genomics Platform"/>
            <person name="Neafsey D.E."/>
            <person name="Walton C."/>
            <person name="Walker B."/>
            <person name="Young S.K."/>
            <person name="Zeng Q."/>
            <person name="Gargeya S."/>
            <person name="Fitzgerald M."/>
            <person name="Haas B."/>
            <person name="Abouelleil A."/>
            <person name="Allen A.W."/>
            <person name="Alvarado L."/>
            <person name="Arachchi H.M."/>
            <person name="Berlin A.M."/>
            <person name="Chapman S.B."/>
            <person name="Gainer-Dewar J."/>
            <person name="Goldberg J."/>
            <person name="Griggs A."/>
            <person name="Gujja S."/>
            <person name="Hansen M."/>
            <person name="Howarth C."/>
            <person name="Imamovic A."/>
            <person name="Ireland A."/>
            <person name="Larimer J."/>
            <person name="McCowan C."/>
            <person name="Murphy C."/>
            <person name="Pearson M."/>
            <person name="Poon T.W."/>
            <person name="Priest M."/>
            <person name="Roberts A."/>
            <person name="Saif S."/>
            <person name="Shea T."/>
            <person name="Sisk P."/>
            <person name="Sykes S."/>
            <person name="Wortman J."/>
            <person name="Nusbaum C."/>
            <person name="Birren B."/>
        </authorList>
    </citation>
    <scope>NUCLEOTIDE SEQUENCE [LARGE SCALE GENOMIC DNA]</scope>
    <source>
        <strain evidence="10">MINIMUS1</strain>
    </source>
</reference>
<keyword evidence="3" id="KW-0227">DNA damage</keyword>
<dbReference type="GO" id="GO:0033065">
    <property type="term" value="C:Rad51C-XRCC3 complex"/>
    <property type="evidence" value="ECO:0007669"/>
    <property type="project" value="TreeGrafter"/>
</dbReference>
<dbReference type="EnsemblMetazoa" id="AMIN016102-RA">
    <property type="protein sequence ID" value="AMIN016102-PA"/>
    <property type="gene ID" value="AMIN016102"/>
</dbReference>
<dbReference type="VEuPathDB" id="VectorBase:AMIN016102"/>
<sequence>MFRISALDLWKEEENRTGLVTFCKDLDLALGSGISEGMITELCGSPGSGKTQLCLQLSVNVQIPRQLGGLQGRAAYLDTNYGFCPQRIQEIAQACHSHCRNIALLHKLNPDEILASFSGANALDGILYSHVTDCTQVLEAIAILQHKLYDGERIKLIILDSLSFLIRNTITRSMMRVRRLHEILTPLHKLANRFGCVVIVTNDVTTRITDTDTYERTETPQIVPALGGSHTHKINQRIFLGRDESNYDSHMQHSPRYVASIAKGHFLPTITVPFRIEMAGIRGIKREEQVKAISG</sequence>
<evidence type="ECO:0000256" key="1">
    <source>
        <dbReference type="ARBA" id="ARBA00004123"/>
    </source>
</evidence>
<dbReference type="GO" id="GO:0000400">
    <property type="term" value="F:four-way junction DNA binding"/>
    <property type="evidence" value="ECO:0007669"/>
    <property type="project" value="TreeGrafter"/>
</dbReference>
<reference evidence="9" key="2">
    <citation type="submission" date="2020-05" db="UniProtKB">
        <authorList>
            <consortium name="EnsemblMetazoa"/>
        </authorList>
    </citation>
    <scope>IDENTIFICATION</scope>
    <source>
        <strain evidence="9">MINIMUS1</strain>
    </source>
</reference>
<dbReference type="STRING" id="112268.A0A340TBH0"/>
<dbReference type="Pfam" id="PF08423">
    <property type="entry name" value="Rad51"/>
    <property type="match status" value="1"/>
</dbReference>
<dbReference type="GO" id="GO:0033063">
    <property type="term" value="C:Rad51B-Rad51C-Rad51D-XRCC2 complex"/>
    <property type="evidence" value="ECO:0007669"/>
    <property type="project" value="TreeGrafter"/>
</dbReference>
<evidence type="ECO:0000259" key="8">
    <source>
        <dbReference type="PROSITE" id="PS50162"/>
    </source>
</evidence>
<evidence type="ECO:0000256" key="3">
    <source>
        <dbReference type="ARBA" id="ARBA00022763"/>
    </source>
</evidence>
<keyword evidence="5" id="KW-0234">DNA repair</keyword>
<dbReference type="InterPro" id="IPR027417">
    <property type="entry name" value="P-loop_NTPase"/>
</dbReference>
<keyword evidence="2" id="KW-0547">Nucleotide-binding</keyword>
<keyword evidence="6" id="KW-0539">Nucleus</keyword>
<evidence type="ECO:0000256" key="2">
    <source>
        <dbReference type="ARBA" id="ARBA00022741"/>
    </source>
</evidence>
<dbReference type="CDD" id="cd19492">
    <property type="entry name" value="Rad51C"/>
    <property type="match status" value="1"/>
</dbReference>
<keyword evidence="4" id="KW-0067">ATP-binding</keyword>
<dbReference type="GO" id="GO:0140664">
    <property type="term" value="F:ATP-dependent DNA damage sensor activity"/>
    <property type="evidence" value="ECO:0007669"/>
    <property type="project" value="InterPro"/>
</dbReference>
<dbReference type="AlphaFoldDB" id="A0A340TBH0"/>
<evidence type="ECO:0000313" key="9">
    <source>
        <dbReference type="EnsemblMetazoa" id="AMIN016102-PA"/>
    </source>
</evidence>
<dbReference type="InterPro" id="IPR052093">
    <property type="entry name" value="HR_Repair_Mediator"/>
</dbReference>
<evidence type="ECO:0000256" key="4">
    <source>
        <dbReference type="ARBA" id="ARBA00022840"/>
    </source>
</evidence>